<feature type="region of interest" description="Disordered" evidence="1">
    <location>
        <begin position="92"/>
        <end position="141"/>
    </location>
</feature>
<reference evidence="4" key="1">
    <citation type="submission" date="2020-12" db="UniProtKB">
        <authorList>
            <consortium name="WormBaseParasite"/>
        </authorList>
    </citation>
    <scope>IDENTIFICATION</scope>
    <source>
        <strain evidence="4">MHco3</strain>
    </source>
</reference>
<name>A0A7I4Y467_HAECO</name>
<evidence type="ECO:0000256" key="2">
    <source>
        <dbReference type="SAM" id="Phobius"/>
    </source>
</evidence>
<sequence length="161" mass="18815">MDNQQYSEEPPRWDVAMTFRAYACTYMIVLAMYLNTLLMAALNYTLPHGGSSRRRFYETVLPTIFGRKESKHALSKMDTTSEDMDTFMKYDEQKTQDQDDFASEETDTKNERIPSRIRNDKTLRSARMSIRLPRAPKGHHVEELDQMEKFLAEDDVSVAEK</sequence>
<evidence type="ECO:0000313" key="4">
    <source>
        <dbReference type="WBParaSite" id="HCON_00049330-00001"/>
    </source>
</evidence>
<dbReference type="AlphaFoldDB" id="A0A7I4Y467"/>
<proteinExistence type="predicted"/>
<keyword evidence="2" id="KW-1133">Transmembrane helix</keyword>
<accession>A0A7I4Y467</accession>
<organism evidence="3 4">
    <name type="scientific">Haemonchus contortus</name>
    <name type="common">Barber pole worm</name>
    <dbReference type="NCBI Taxonomy" id="6289"/>
    <lineage>
        <taxon>Eukaryota</taxon>
        <taxon>Metazoa</taxon>
        <taxon>Ecdysozoa</taxon>
        <taxon>Nematoda</taxon>
        <taxon>Chromadorea</taxon>
        <taxon>Rhabditida</taxon>
        <taxon>Rhabditina</taxon>
        <taxon>Rhabditomorpha</taxon>
        <taxon>Strongyloidea</taxon>
        <taxon>Trichostrongylidae</taxon>
        <taxon>Haemonchus</taxon>
    </lineage>
</organism>
<dbReference type="WBParaSite" id="HCON_00049330-00001">
    <property type="protein sequence ID" value="HCON_00049330-00001"/>
    <property type="gene ID" value="HCON_00049330"/>
</dbReference>
<feature type="transmembrane region" description="Helical" evidence="2">
    <location>
        <begin position="20"/>
        <end position="46"/>
    </location>
</feature>
<dbReference type="OrthoDB" id="5841147at2759"/>
<keyword evidence="2" id="KW-0812">Transmembrane</keyword>
<protein>
    <submittedName>
        <fullName evidence="4">Neur_chan_memb domain-containing protein</fullName>
    </submittedName>
</protein>
<keyword evidence="2" id="KW-0472">Membrane</keyword>
<feature type="compositionally biased region" description="Basic and acidic residues" evidence="1">
    <location>
        <begin position="106"/>
        <end position="123"/>
    </location>
</feature>
<keyword evidence="3" id="KW-1185">Reference proteome</keyword>
<dbReference type="Proteomes" id="UP000025227">
    <property type="component" value="Unplaced"/>
</dbReference>
<evidence type="ECO:0000256" key="1">
    <source>
        <dbReference type="SAM" id="MobiDB-lite"/>
    </source>
</evidence>
<evidence type="ECO:0000313" key="3">
    <source>
        <dbReference type="Proteomes" id="UP000025227"/>
    </source>
</evidence>